<dbReference type="OrthoDB" id="2582440at2"/>
<dbReference type="EMBL" id="SBKQ01000005">
    <property type="protein sequence ID" value="RXR33131.1"/>
    <property type="molecule type" value="Genomic_DNA"/>
</dbReference>
<accession>A0A4Q1KSP7</accession>
<reference evidence="3" key="1">
    <citation type="submission" date="2019-01" db="EMBL/GenBank/DDBJ databases">
        <title>Cytophagaceae bacterium strain CAR-16.</title>
        <authorList>
            <person name="Chen W.-M."/>
        </authorList>
    </citation>
    <scope>NUCLEOTIDE SEQUENCE [LARGE SCALE GENOMIC DNA]</scope>
    <source>
        <strain evidence="3">ICH-30</strain>
    </source>
</reference>
<protein>
    <submittedName>
        <fullName evidence="2">T9SS type A sorting domain-containing protein</fullName>
    </submittedName>
</protein>
<keyword evidence="3" id="KW-1185">Reference proteome</keyword>
<evidence type="ECO:0000313" key="3">
    <source>
        <dbReference type="Proteomes" id="UP000289734"/>
    </source>
</evidence>
<evidence type="ECO:0000256" key="1">
    <source>
        <dbReference type="SAM" id="SignalP"/>
    </source>
</evidence>
<dbReference type="NCBIfam" id="NF033708">
    <property type="entry name" value="T9SS_Cterm_ChiA"/>
    <property type="match status" value="1"/>
</dbReference>
<dbReference type="AlphaFoldDB" id="A0A4Q1KSP7"/>
<dbReference type="RefSeq" id="WP_129463975.1">
    <property type="nucleotide sequence ID" value="NZ_SBKQ01000005.1"/>
</dbReference>
<comment type="caution">
    <text evidence="2">The sequence shown here is derived from an EMBL/GenBank/DDBJ whole genome shotgun (WGS) entry which is preliminary data.</text>
</comment>
<organism evidence="2 3">
    <name type="scientific">Flavobacterium piscinae</name>
    <dbReference type="NCBI Taxonomy" id="2506424"/>
    <lineage>
        <taxon>Bacteria</taxon>
        <taxon>Pseudomonadati</taxon>
        <taxon>Bacteroidota</taxon>
        <taxon>Flavobacteriia</taxon>
        <taxon>Flavobacteriales</taxon>
        <taxon>Flavobacteriaceae</taxon>
        <taxon>Flavobacterium</taxon>
    </lineage>
</organism>
<feature type="signal peptide" evidence="1">
    <location>
        <begin position="1"/>
        <end position="22"/>
    </location>
</feature>
<feature type="chain" id="PRO_5020876152" evidence="1">
    <location>
        <begin position="23"/>
        <end position="641"/>
    </location>
</feature>
<sequence>MRRLLKFFVVLAFVSFALQSQAQLYVSPGSFVYVNDQYVTVTQDVNLASTSNIYLRNESQLLQKTTGGSSNTGLGTLSAFQEGTSNNFGYNYWCSPVGEPSASVGNSNFGITLLKRPTGLTSFGGETITTSLNGTTTNTALNISSRWIYTLTTTNQYSSWNYIAAATSIAAGQGFTMKGVSGTDNTTVLGFQNNPGNNQRYDFRGKPNDGTINIPVGNSVDGGTGYTESTLTGNPYPSAINLNLFLLENNGYAVDYVTGVVTPSGSPIINGLAYFWEHQKPATSHTLTDYVGGYGVYAPNNVNAFSPGTYTSATWNTYNGDGSPNTTGGSSGTNYRRMFSPVGQGFIIKGDVASGTAVMRNRYRVFIKEGVVNNSEFERNANNYETYSESDTNWPSIPNLTGTDYTQFSKLQVPQIRIQTILNNQFTREVVLAFNPNATDGLDNAYDAPMQGLNLPTDVYFPLTENNQFAISTLPFDINKRVPFALKAVNQSTFRVYVGEIINFDEAENIFLFDSETNIYHDIKNGFVDITLPAGGTTADRFEVTFLDESLGNETIKSEQFMIVQNNENELLSIKNPNLVDLKSATLFDITGKLIFTKEKLGAEELYSFPTVGLSESIYIVKLVTADNQEITKKVSIFRVN</sequence>
<evidence type="ECO:0000313" key="2">
    <source>
        <dbReference type="EMBL" id="RXR33131.1"/>
    </source>
</evidence>
<dbReference type="Proteomes" id="UP000289734">
    <property type="component" value="Unassembled WGS sequence"/>
</dbReference>
<proteinExistence type="predicted"/>
<name>A0A4Q1KSP7_9FLAO</name>
<keyword evidence="1" id="KW-0732">Signal</keyword>
<gene>
    <name evidence="2" type="ORF">EQG68_06485</name>
</gene>